<feature type="domain" description="RING-type" evidence="5">
    <location>
        <begin position="397"/>
        <end position="432"/>
    </location>
</feature>
<dbReference type="PROSITE" id="PS00626">
    <property type="entry name" value="RCC1_2"/>
    <property type="match status" value="1"/>
</dbReference>
<dbReference type="InterPro" id="IPR000408">
    <property type="entry name" value="Reg_chr_condens"/>
</dbReference>
<evidence type="ECO:0000256" key="2">
    <source>
        <dbReference type="ARBA" id="ARBA00022833"/>
    </source>
</evidence>
<reference evidence="6 7" key="2">
    <citation type="journal article" date="2022" name="Mol. Biol. Evol.">
        <title>Comparative Genomics Reveals Insights into the Divergent Evolution of Astigmatic Mites and Household Pest Adaptations.</title>
        <authorList>
            <person name="Xiong Q."/>
            <person name="Wan A.T."/>
            <person name="Liu X."/>
            <person name="Fung C.S."/>
            <person name="Xiao X."/>
            <person name="Malainual N."/>
            <person name="Hou J."/>
            <person name="Wang L."/>
            <person name="Wang M."/>
            <person name="Yang K.Y."/>
            <person name="Cui Y."/>
            <person name="Leung E.L."/>
            <person name="Nong W."/>
            <person name="Shin S.K."/>
            <person name="Au S.W."/>
            <person name="Jeong K.Y."/>
            <person name="Chew F.T."/>
            <person name="Hui J.H."/>
            <person name="Leung T.F."/>
            <person name="Tungtrongchitr A."/>
            <person name="Zhong N."/>
            <person name="Liu Z."/>
            <person name="Tsui S.K."/>
        </authorList>
    </citation>
    <scope>NUCLEOTIDE SEQUENCE [LARGE SCALE GENOMIC DNA]</scope>
    <source>
        <strain evidence="6">Derp</strain>
    </source>
</reference>
<organism evidence="6 7">
    <name type="scientific">Dermatophagoides pteronyssinus</name>
    <name type="common">European house dust mite</name>
    <dbReference type="NCBI Taxonomy" id="6956"/>
    <lineage>
        <taxon>Eukaryota</taxon>
        <taxon>Metazoa</taxon>
        <taxon>Ecdysozoa</taxon>
        <taxon>Arthropoda</taxon>
        <taxon>Chelicerata</taxon>
        <taxon>Arachnida</taxon>
        <taxon>Acari</taxon>
        <taxon>Acariformes</taxon>
        <taxon>Sarcoptiformes</taxon>
        <taxon>Astigmata</taxon>
        <taxon>Psoroptidia</taxon>
        <taxon>Analgoidea</taxon>
        <taxon>Pyroglyphidae</taxon>
        <taxon>Dermatophagoidinae</taxon>
        <taxon>Dermatophagoides</taxon>
    </lineage>
</organism>
<dbReference type="SMART" id="SM00184">
    <property type="entry name" value="RING"/>
    <property type="match status" value="1"/>
</dbReference>
<dbReference type="CDD" id="cd16510">
    <property type="entry name" value="RING-HC_IAPs"/>
    <property type="match status" value="1"/>
</dbReference>
<feature type="repeat" description="RCC1" evidence="4">
    <location>
        <begin position="226"/>
        <end position="280"/>
    </location>
</feature>
<dbReference type="PROSITE" id="PS50089">
    <property type="entry name" value="ZF_RING_2"/>
    <property type="match status" value="1"/>
</dbReference>
<protein>
    <submittedName>
        <fullName evidence="6">RCC1 and BTB domain-containing protein 2</fullName>
    </submittedName>
</protein>
<dbReference type="Gene3D" id="3.30.40.10">
    <property type="entry name" value="Zinc/RING finger domain, C3HC4 (zinc finger)"/>
    <property type="match status" value="1"/>
</dbReference>
<comment type="caution">
    <text evidence="6">The sequence shown here is derived from an EMBL/GenBank/DDBJ whole genome shotgun (WGS) entry which is preliminary data.</text>
</comment>
<dbReference type="Pfam" id="PF13540">
    <property type="entry name" value="RCC1_2"/>
    <property type="match status" value="1"/>
</dbReference>
<evidence type="ECO:0000256" key="3">
    <source>
        <dbReference type="PROSITE-ProRule" id="PRU00175"/>
    </source>
</evidence>
<dbReference type="SUPFAM" id="SSF50985">
    <property type="entry name" value="RCC1/BLIP-II"/>
    <property type="match status" value="1"/>
</dbReference>
<reference evidence="6 7" key="1">
    <citation type="journal article" date="2018" name="J. Allergy Clin. Immunol.">
        <title>High-quality assembly of Dermatophagoides pteronyssinus genome and transcriptome reveals a wide range of novel allergens.</title>
        <authorList>
            <person name="Liu X.Y."/>
            <person name="Yang K.Y."/>
            <person name="Wang M.Q."/>
            <person name="Kwok J.S."/>
            <person name="Zeng X."/>
            <person name="Yang Z."/>
            <person name="Xiao X.J."/>
            <person name="Lau C.P."/>
            <person name="Li Y."/>
            <person name="Huang Z.M."/>
            <person name="Ba J.G."/>
            <person name="Yim A.K."/>
            <person name="Ouyang C.Y."/>
            <person name="Ngai S.M."/>
            <person name="Chan T.F."/>
            <person name="Leung E.L."/>
            <person name="Liu L."/>
            <person name="Liu Z.G."/>
            <person name="Tsui S.K."/>
        </authorList>
    </citation>
    <scope>NUCLEOTIDE SEQUENCE [LARGE SCALE GENOMIC DNA]</scope>
    <source>
        <strain evidence="6">Derp</strain>
    </source>
</reference>
<feature type="repeat" description="RCC1" evidence="4">
    <location>
        <begin position="175"/>
        <end position="226"/>
    </location>
</feature>
<dbReference type="PROSITE" id="PS50012">
    <property type="entry name" value="RCC1_3"/>
    <property type="match status" value="2"/>
</dbReference>
<dbReference type="PANTHER" id="PTHR45982:SF1">
    <property type="entry name" value="REGULATOR OF CHROMOSOME CONDENSATION"/>
    <property type="match status" value="1"/>
</dbReference>
<dbReference type="SUPFAM" id="SSF57850">
    <property type="entry name" value="RING/U-box"/>
    <property type="match status" value="1"/>
</dbReference>
<keyword evidence="2" id="KW-0862">Zinc</keyword>
<dbReference type="Proteomes" id="UP000887458">
    <property type="component" value="Unassembled WGS sequence"/>
</dbReference>
<evidence type="ECO:0000313" key="6">
    <source>
        <dbReference type="EMBL" id="KAH9413671.1"/>
    </source>
</evidence>
<keyword evidence="1 3" id="KW-0479">Metal-binding</keyword>
<gene>
    <name evidence="6" type="primary">RCBTB2_4</name>
    <name evidence="6" type="ORF">DERP_009375</name>
</gene>
<dbReference type="InterPro" id="IPR009091">
    <property type="entry name" value="RCC1/BLIP-II"/>
</dbReference>
<dbReference type="InterPro" id="IPR013083">
    <property type="entry name" value="Znf_RING/FYVE/PHD"/>
</dbReference>
<keyword evidence="1 3" id="KW-0863">Zinc-finger</keyword>
<evidence type="ECO:0000259" key="5">
    <source>
        <dbReference type="PROSITE" id="PS50089"/>
    </source>
</evidence>
<dbReference type="PANTHER" id="PTHR45982">
    <property type="entry name" value="REGULATOR OF CHROMOSOME CONDENSATION"/>
    <property type="match status" value="1"/>
</dbReference>
<dbReference type="EMBL" id="NJHN03000120">
    <property type="protein sequence ID" value="KAH9413671.1"/>
    <property type="molecule type" value="Genomic_DNA"/>
</dbReference>
<proteinExistence type="predicted"/>
<evidence type="ECO:0000256" key="4">
    <source>
        <dbReference type="PROSITE-ProRule" id="PRU00235"/>
    </source>
</evidence>
<keyword evidence="7" id="KW-1185">Reference proteome</keyword>
<dbReference type="PRINTS" id="PR00633">
    <property type="entry name" value="RCCNDNSATION"/>
</dbReference>
<dbReference type="Gene3D" id="2.130.10.30">
    <property type="entry name" value="Regulator of chromosome condensation 1/beta-lactamase-inhibitor protein II"/>
    <property type="match status" value="1"/>
</dbReference>
<sequence>MPKNRISSFSIDILSISSYIYKLFDFGIMDNRHSRIAKYYSSLDQWDRRLFDKLTDQNFRHSVRYVIFMTLNASFIMVTNDQRIFVYGKQVCSWLSLTYDRSSVKEITELQYQEVKQIDWGCKFFVILTATGKAYMASAKKSNWGTDKSLKMISSDCFHMIACGLNHILLLRSDGKVFTMGDNRYGQLGSNDLLRSLHKNTMLDTGLSNVDRIACGSDYSIAMIDRKLYSWGRNHHGQLGINHVSNRNVPKKIMLRRTAYSHRIIDIVAGSSYTIFLYDDGDVYACGNPDCYKNNQIFPKRIDIDNVVAIGYAKFGDFFIFFTETDQCFVVGHIDSIKFVKPTILSGIETFNDAYLLYTKIPYSFNPIFLNIKQPQQSTMLTTPVSNLSIDIDRFRCSICCDREVQIVFSPCQHLTSCEQCSKRIDDCPICRTNIDRRSRVYIP</sequence>
<evidence type="ECO:0000313" key="7">
    <source>
        <dbReference type="Proteomes" id="UP000887458"/>
    </source>
</evidence>
<evidence type="ECO:0000256" key="1">
    <source>
        <dbReference type="ARBA" id="ARBA00022771"/>
    </source>
</evidence>
<dbReference type="Pfam" id="PF00415">
    <property type="entry name" value="RCC1"/>
    <property type="match status" value="1"/>
</dbReference>
<dbReference type="InterPro" id="IPR051553">
    <property type="entry name" value="Ran_GTPase-activating"/>
</dbReference>
<dbReference type="InterPro" id="IPR001841">
    <property type="entry name" value="Znf_RING"/>
</dbReference>
<accession>A0ABQ8ITN8</accession>
<dbReference type="Pfam" id="PF13920">
    <property type="entry name" value="zf-C3HC4_3"/>
    <property type="match status" value="1"/>
</dbReference>
<name>A0ABQ8ITN8_DERPT</name>